<feature type="repeat" description="WD" evidence="1">
    <location>
        <begin position="392"/>
        <end position="423"/>
    </location>
</feature>
<feature type="compositionally biased region" description="Low complexity" evidence="2">
    <location>
        <begin position="833"/>
        <end position="844"/>
    </location>
</feature>
<dbReference type="InterPro" id="IPR015943">
    <property type="entry name" value="WD40/YVTN_repeat-like_dom_sf"/>
</dbReference>
<dbReference type="Proteomes" id="UP001307889">
    <property type="component" value="Chromosome 1"/>
</dbReference>
<evidence type="ECO:0000313" key="3">
    <source>
        <dbReference type="EMBL" id="BES89174.1"/>
    </source>
</evidence>
<feature type="compositionally biased region" description="Polar residues" evidence="2">
    <location>
        <begin position="770"/>
        <end position="785"/>
    </location>
</feature>
<feature type="repeat" description="WD" evidence="1">
    <location>
        <begin position="178"/>
        <end position="210"/>
    </location>
</feature>
<dbReference type="CDD" id="cd00200">
    <property type="entry name" value="WD40"/>
    <property type="match status" value="1"/>
</dbReference>
<feature type="region of interest" description="Disordered" evidence="2">
    <location>
        <begin position="653"/>
        <end position="1010"/>
    </location>
</feature>
<dbReference type="SMART" id="SM00320">
    <property type="entry name" value="WD40"/>
    <property type="match status" value="7"/>
</dbReference>
<feature type="compositionally biased region" description="Low complexity" evidence="2">
    <location>
        <begin position="855"/>
        <end position="890"/>
    </location>
</feature>
<organism evidence="3 4">
    <name type="scientific">Nesidiocoris tenuis</name>
    <dbReference type="NCBI Taxonomy" id="355587"/>
    <lineage>
        <taxon>Eukaryota</taxon>
        <taxon>Metazoa</taxon>
        <taxon>Ecdysozoa</taxon>
        <taxon>Arthropoda</taxon>
        <taxon>Hexapoda</taxon>
        <taxon>Insecta</taxon>
        <taxon>Pterygota</taxon>
        <taxon>Neoptera</taxon>
        <taxon>Paraneoptera</taxon>
        <taxon>Hemiptera</taxon>
        <taxon>Heteroptera</taxon>
        <taxon>Panheteroptera</taxon>
        <taxon>Cimicomorpha</taxon>
        <taxon>Miridae</taxon>
        <taxon>Dicyphina</taxon>
        <taxon>Nesidiocoris</taxon>
    </lineage>
</organism>
<sequence>MITITPMSGAVLNNPGMRMPMAGAGGGGGPRFQQHVGRQNNFFTPFRPTYRQSGAGSVIFDPEFDGKRLRKSAMRKTVDYNAAIIKMLEARVWQRDYRDHRAIEPDAMYIPDLMPPSYYEDNPINAVTTRFVKTATNKMRCPIFCMAWTPEGRRLVTGASSGEFTLWNGLTFNFETILQAHDTPVRTMVWSHNEMWMVTADHAGFVKYWQSNMNNVKMFMAHQEAIRGISFSPLDSKFASCSDDGTIKIWDFYRCQEERSLRGHGADVKCVHWHPHKGLIISGSKDNQQPVKLWDPKTGTSLATIHAHKSTVMDVKWNSNGNWFVTASRDHLLKLFDIRNLNTEVQVFRGHKKESSSVAWHPVHEGLFCSGGSDGAILFWHVGADKEVGAIEQAHDSIVWTLAWHPMGHILCSGSNDHTSKFWTRNRPGDSMRDKYNLNTLPANISGIEEIETEDIISVIPGMGPEDKVDLKDDLVTMPGFTTGTIPGLDDLDSTADDKLKGQSKKVPYSKPIPKNFQAHWNDTRNCDDLDDDDKDGVDPIELLNQLIEQQPGAIPLKDLKDPEALYIYGKTLTVRPGSQLSKSISEGTESMLRYINSGAIRDLREVIPYYESVEPADTDEEESSVQHPMKEHDFGDLKELMDKQKEAMAKSELNFDDGYAGDSDYDDNSSRDGSDCEPSSGRRDRKSYRDRDRDYRDRDRDRDRERERDRDRDRDRPFRERGNRSFRERGRGRGRERFRGRGRGGGWDSPHHDDQDYQQGHSQDHSFQDDSQPFQDGPMNQNNKGPLIPEGPPNFNNQGGFQPQNKGGFQTPNQGGFPHQNQGGFQPGNQGGFQPNQGGFQQPQGGGFQNSGRFQSPNQGGFQQPQGGGFQHPNQGGFQQPNQGFQQSPRGGFMPNRGAGPNNFGGGMRPLFQQAPPRQGLPGQMNGPPPRQGPPKLSDNVHFFDDDEGEGEPWGDGDNQMGGGFNNFGGDGPPQGPPRGGFRGVPRGGRFAGGGRRSWRGGRFPRGMR</sequence>
<accession>A0ABN7ADD2</accession>
<feature type="repeat" description="WD" evidence="1">
    <location>
        <begin position="219"/>
        <end position="260"/>
    </location>
</feature>
<reference evidence="3 4" key="1">
    <citation type="submission" date="2023-09" db="EMBL/GenBank/DDBJ databases">
        <title>Nesidiocoris tenuis whole genome shotgun sequence.</title>
        <authorList>
            <person name="Shibata T."/>
            <person name="Shimoda M."/>
            <person name="Kobayashi T."/>
            <person name="Uehara T."/>
        </authorList>
    </citation>
    <scope>NUCLEOTIDE SEQUENCE [LARGE SCALE GENOMIC DNA]</scope>
    <source>
        <strain evidence="3 4">Japan</strain>
    </source>
</reference>
<feature type="repeat" description="WD" evidence="1">
    <location>
        <begin position="136"/>
        <end position="168"/>
    </location>
</feature>
<dbReference type="PANTHER" id="PTHR22836:SF0">
    <property type="entry name" value="PRE-MRNA 3' END PROCESSING PROTEIN WDR33"/>
    <property type="match status" value="1"/>
</dbReference>
<evidence type="ECO:0000313" key="4">
    <source>
        <dbReference type="Proteomes" id="UP001307889"/>
    </source>
</evidence>
<dbReference type="SUPFAM" id="SSF50978">
    <property type="entry name" value="WD40 repeat-like"/>
    <property type="match status" value="1"/>
</dbReference>
<feature type="repeat" description="WD" evidence="1">
    <location>
        <begin position="305"/>
        <end position="346"/>
    </location>
</feature>
<dbReference type="Gene3D" id="2.130.10.10">
    <property type="entry name" value="YVTN repeat-like/Quinoprotein amine dehydrogenase"/>
    <property type="match status" value="3"/>
</dbReference>
<feature type="repeat" description="WD" evidence="1">
    <location>
        <begin position="261"/>
        <end position="287"/>
    </location>
</feature>
<feature type="compositionally biased region" description="Low complexity" evidence="2">
    <location>
        <begin position="794"/>
        <end position="825"/>
    </location>
</feature>
<protein>
    <recommendedName>
        <fullName evidence="5">Pre-mRNA 3' end processing protein WDR33</fullName>
    </recommendedName>
</protein>
<feature type="compositionally biased region" description="Acidic residues" evidence="2">
    <location>
        <begin position="946"/>
        <end position="956"/>
    </location>
</feature>
<dbReference type="Pfam" id="PF00400">
    <property type="entry name" value="WD40"/>
    <property type="match status" value="7"/>
</dbReference>
<feature type="compositionally biased region" description="Basic and acidic residues" evidence="2">
    <location>
        <begin position="688"/>
        <end position="740"/>
    </location>
</feature>
<dbReference type="InterPro" id="IPR036322">
    <property type="entry name" value="WD40_repeat_dom_sf"/>
</dbReference>
<name>A0ABN7ADD2_9HEMI</name>
<keyword evidence="4" id="KW-1185">Reference proteome</keyword>
<feature type="repeat" description="WD" evidence="1">
    <location>
        <begin position="348"/>
        <end position="390"/>
    </location>
</feature>
<evidence type="ECO:0008006" key="5">
    <source>
        <dbReference type="Google" id="ProtNLM"/>
    </source>
</evidence>
<evidence type="ECO:0000256" key="1">
    <source>
        <dbReference type="PROSITE-ProRule" id="PRU00221"/>
    </source>
</evidence>
<gene>
    <name evidence="3" type="ORF">NTJ_01981</name>
</gene>
<dbReference type="PROSITE" id="PS50082">
    <property type="entry name" value="WD_REPEATS_2"/>
    <property type="match status" value="7"/>
</dbReference>
<dbReference type="PROSITE" id="PS50294">
    <property type="entry name" value="WD_REPEATS_REGION"/>
    <property type="match status" value="4"/>
</dbReference>
<proteinExistence type="predicted"/>
<dbReference type="InterPro" id="IPR045245">
    <property type="entry name" value="Pfs2-like"/>
</dbReference>
<dbReference type="EMBL" id="AP028909">
    <property type="protein sequence ID" value="BES89174.1"/>
    <property type="molecule type" value="Genomic_DNA"/>
</dbReference>
<evidence type="ECO:0000256" key="2">
    <source>
        <dbReference type="SAM" id="MobiDB-lite"/>
    </source>
</evidence>
<dbReference type="InterPro" id="IPR001680">
    <property type="entry name" value="WD40_rpt"/>
</dbReference>
<dbReference type="PANTHER" id="PTHR22836">
    <property type="entry name" value="WD40 REPEAT PROTEIN"/>
    <property type="match status" value="1"/>
</dbReference>
<keyword evidence="1" id="KW-0853">WD repeat</keyword>
<feature type="compositionally biased region" description="Gly residues" evidence="2">
    <location>
        <begin position="961"/>
        <end position="997"/>
    </location>
</feature>